<dbReference type="InterPro" id="IPR002104">
    <property type="entry name" value="Integrase_catalytic"/>
</dbReference>
<dbReference type="InterPro" id="IPR050808">
    <property type="entry name" value="Phage_Integrase"/>
</dbReference>
<keyword evidence="2" id="KW-0229">DNA integration</keyword>
<protein>
    <submittedName>
        <fullName evidence="6">Integrase</fullName>
    </submittedName>
</protein>
<keyword evidence="7" id="KW-1185">Reference proteome</keyword>
<dbReference type="PANTHER" id="PTHR30629:SF2">
    <property type="entry name" value="PROPHAGE INTEGRASE INTS-RELATED"/>
    <property type="match status" value="1"/>
</dbReference>
<gene>
    <name evidence="6" type="ORF">BCR23_13140</name>
</gene>
<evidence type="ECO:0000313" key="7">
    <source>
        <dbReference type="Proteomes" id="UP000094764"/>
    </source>
</evidence>
<evidence type="ECO:0000313" key="6">
    <source>
        <dbReference type="EMBL" id="OEG18879.1"/>
    </source>
</evidence>
<dbReference type="Pfam" id="PF00589">
    <property type="entry name" value="Phage_integrase"/>
    <property type="match status" value="1"/>
</dbReference>
<dbReference type="Proteomes" id="UP000094764">
    <property type="component" value="Unassembled WGS sequence"/>
</dbReference>
<evidence type="ECO:0000256" key="1">
    <source>
        <dbReference type="ARBA" id="ARBA00008857"/>
    </source>
</evidence>
<dbReference type="GO" id="GO:0003677">
    <property type="term" value="F:DNA binding"/>
    <property type="evidence" value="ECO:0007669"/>
    <property type="project" value="UniProtKB-KW"/>
</dbReference>
<dbReference type="AlphaFoldDB" id="A0A1E5H1S3"/>
<dbReference type="PANTHER" id="PTHR30629">
    <property type="entry name" value="PROPHAGE INTEGRASE"/>
    <property type="match status" value="1"/>
</dbReference>
<evidence type="ECO:0000256" key="3">
    <source>
        <dbReference type="ARBA" id="ARBA00023125"/>
    </source>
</evidence>
<evidence type="ECO:0000259" key="5">
    <source>
        <dbReference type="PROSITE" id="PS51898"/>
    </source>
</evidence>
<name>A0A1E5H1S3_9ENTE</name>
<accession>A0A1E5H1S3</accession>
<dbReference type="Pfam" id="PF14659">
    <property type="entry name" value="Phage_int_SAM_3"/>
    <property type="match status" value="1"/>
</dbReference>
<keyword evidence="3" id="KW-0238">DNA-binding</keyword>
<dbReference type="CDD" id="cd01189">
    <property type="entry name" value="INT_ICEBs1_C_like"/>
    <property type="match status" value="1"/>
</dbReference>
<dbReference type="GO" id="GO:0006310">
    <property type="term" value="P:DNA recombination"/>
    <property type="evidence" value="ECO:0007669"/>
    <property type="project" value="UniProtKB-KW"/>
</dbReference>
<dbReference type="EMBL" id="MIKB01000002">
    <property type="protein sequence ID" value="OEG18879.1"/>
    <property type="molecule type" value="Genomic_DNA"/>
</dbReference>
<dbReference type="PROSITE" id="PS51898">
    <property type="entry name" value="TYR_RECOMBINASE"/>
    <property type="match status" value="1"/>
</dbReference>
<organism evidence="6 7">
    <name type="scientific">Enterococcus quebecensis</name>
    <dbReference type="NCBI Taxonomy" id="903983"/>
    <lineage>
        <taxon>Bacteria</taxon>
        <taxon>Bacillati</taxon>
        <taxon>Bacillota</taxon>
        <taxon>Bacilli</taxon>
        <taxon>Lactobacillales</taxon>
        <taxon>Enterococcaceae</taxon>
        <taxon>Enterococcus</taxon>
    </lineage>
</organism>
<dbReference type="Gene3D" id="1.10.150.130">
    <property type="match status" value="1"/>
</dbReference>
<proteinExistence type="inferred from homology"/>
<comment type="similarity">
    <text evidence="1">Belongs to the 'phage' integrase family.</text>
</comment>
<dbReference type="OrthoDB" id="9803188at2"/>
<dbReference type="STRING" id="903983.BCR23_13140"/>
<evidence type="ECO:0000256" key="2">
    <source>
        <dbReference type="ARBA" id="ARBA00022908"/>
    </source>
</evidence>
<dbReference type="RefSeq" id="WP_069634066.1">
    <property type="nucleotide sequence ID" value="NZ_JXKZ01000023.1"/>
</dbReference>
<dbReference type="InterPro" id="IPR013762">
    <property type="entry name" value="Integrase-like_cat_sf"/>
</dbReference>
<dbReference type="Pfam" id="PF14657">
    <property type="entry name" value="Arm-DNA-bind_4"/>
    <property type="match status" value="1"/>
</dbReference>
<reference evidence="7" key="1">
    <citation type="submission" date="2016-09" db="EMBL/GenBank/DDBJ databases">
        <authorList>
            <person name="Gulvik C.A."/>
        </authorList>
    </citation>
    <scope>NUCLEOTIDE SEQUENCE [LARGE SCALE GENOMIC DNA]</scope>
    <source>
        <strain evidence="7">LMG 26306</strain>
    </source>
</reference>
<sequence>MATFKEYTKKDGTKLWSFQAYLGIDQTTGKPLKTTRRNFKTKKMAQKKLNELLVEFEKSGLQKKEYITYQEVYDEWIEPYKNTVEESTFVKAKRIFKNHVLPFFGKMRLENIEVKHCQEAMNLWAKKLKRFNMIMNYAGMVFDHAIRSGLISTNPTKLVTKPKPKKLLEEKKENFYTKEELTLFFSCLEKENEPKIYTLFRLLAFSGIRKGEALALTWNDINFESKTLTINKALTRGEDSKLIVQTPKTINSKRVISIDDKTLNILKQWRITQKKHYFILGINTMNKKQLIFSNSDNKHLQPTITRKYMLQVCKKYSLKEITTHGFRHTHCSLLFEVSATIKEVQDRLVHTDIKTTMNIYAHVSKEKQEQTAALFANYVEL</sequence>
<dbReference type="GO" id="GO:0015074">
    <property type="term" value="P:DNA integration"/>
    <property type="evidence" value="ECO:0007669"/>
    <property type="project" value="UniProtKB-KW"/>
</dbReference>
<dbReference type="Gene3D" id="1.10.443.10">
    <property type="entry name" value="Intergrase catalytic core"/>
    <property type="match status" value="1"/>
</dbReference>
<comment type="caution">
    <text evidence="6">The sequence shown here is derived from an EMBL/GenBank/DDBJ whole genome shotgun (WGS) entry which is preliminary data.</text>
</comment>
<evidence type="ECO:0000256" key="4">
    <source>
        <dbReference type="ARBA" id="ARBA00023172"/>
    </source>
</evidence>
<keyword evidence="4" id="KW-0233">DNA recombination</keyword>
<dbReference type="InterPro" id="IPR004107">
    <property type="entry name" value="Integrase_SAM-like_N"/>
</dbReference>
<dbReference type="InterPro" id="IPR010998">
    <property type="entry name" value="Integrase_recombinase_N"/>
</dbReference>
<dbReference type="InterPro" id="IPR028259">
    <property type="entry name" value="AP2-like_int_N"/>
</dbReference>
<dbReference type="SUPFAM" id="SSF56349">
    <property type="entry name" value="DNA breaking-rejoining enzymes"/>
    <property type="match status" value="1"/>
</dbReference>
<dbReference type="PATRIC" id="fig|903983.4.peg.1599"/>
<feature type="domain" description="Tyr recombinase" evidence="5">
    <location>
        <begin position="171"/>
        <end position="373"/>
    </location>
</feature>
<dbReference type="InterPro" id="IPR011010">
    <property type="entry name" value="DNA_brk_join_enz"/>
</dbReference>